<accession>Q7NCQ8</accession>
<feature type="signal peptide" evidence="1">
    <location>
        <begin position="1"/>
        <end position="25"/>
    </location>
</feature>
<name>Q7NCQ8_GLOVI</name>
<feature type="chain" id="PRO_5004290444" evidence="1">
    <location>
        <begin position="26"/>
        <end position="473"/>
    </location>
</feature>
<keyword evidence="1" id="KW-0732">Signal</keyword>
<reference evidence="2 3" key="2">
    <citation type="journal article" date="2003" name="DNA Res.">
        <title>Complete genome structure of Gloeobacter violaceus PCC 7421, a cyanobacterium that lacks thylakoids (supplement).</title>
        <authorList>
            <person name="Nakamura Y."/>
            <person name="Kaneko T."/>
            <person name="Sato S."/>
            <person name="Mimuro M."/>
            <person name="Miyashita H."/>
            <person name="Tsuchiya T."/>
            <person name="Sasamoto S."/>
            <person name="Watanabe A."/>
            <person name="Kawashima K."/>
            <person name="Kishida Y."/>
            <person name="Kiyokawa C."/>
            <person name="Kohara M."/>
            <person name="Matsumoto M."/>
            <person name="Matsuno A."/>
            <person name="Nakazaki N."/>
            <person name="Shimpo S."/>
            <person name="Takeuchi C."/>
            <person name="Yamada M."/>
            <person name="Tabata S."/>
        </authorList>
    </citation>
    <scope>NUCLEOTIDE SEQUENCE [LARGE SCALE GENOMIC DNA]</scope>
    <source>
        <strain evidence="3">ATCC 29082 / PCC 7421</strain>
    </source>
</reference>
<evidence type="ECO:0000256" key="1">
    <source>
        <dbReference type="SAM" id="SignalP"/>
    </source>
</evidence>
<evidence type="ECO:0000313" key="3">
    <source>
        <dbReference type="Proteomes" id="UP000000557"/>
    </source>
</evidence>
<proteinExistence type="predicted"/>
<keyword evidence="3" id="KW-1185">Reference proteome</keyword>
<organism evidence="2 3">
    <name type="scientific">Gloeobacter violaceus (strain ATCC 29082 / PCC 7421)</name>
    <dbReference type="NCBI Taxonomy" id="251221"/>
    <lineage>
        <taxon>Bacteria</taxon>
        <taxon>Bacillati</taxon>
        <taxon>Cyanobacteriota</taxon>
        <taxon>Cyanophyceae</taxon>
        <taxon>Gloeobacterales</taxon>
        <taxon>Gloeobacteraceae</taxon>
        <taxon>Gloeobacter</taxon>
    </lineage>
</organism>
<dbReference type="Proteomes" id="UP000000557">
    <property type="component" value="Chromosome"/>
</dbReference>
<dbReference type="AlphaFoldDB" id="Q7NCQ8"/>
<dbReference type="EnsemblBacteria" id="BAC90861">
    <property type="protein sequence ID" value="BAC90861"/>
    <property type="gene ID" value="BAC90861"/>
</dbReference>
<dbReference type="RefSeq" id="WP_011142914.1">
    <property type="nucleotide sequence ID" value="NC_005125.1"/>
</dbReference>
<dbReference type="OrthoDB" id="581410at2"/>
<evidence type="ECO:0000313" key="2">
    <source>
        <dbReference type="EMBL" id="BAC90861.1"/>
    </source>
</evidence>
<dbReference type="STRING" id="251221.gene:10760424"/>
<dbReference type="HOGENOM" id="CLU_577172_0_0_3"/>
<sequence>MVRKVGGVASVVAALGLLLSARAQAFEIAGTTSPWPVGGTFELWQLDSLLRRPAAPGPSSAAGLEDPVSNAVVADFDFEAFFEPLEAAVPGGSGNFSSALLAKLGGGQVGFIGSSLANTSSGIYAVGIDGTGLRRIVDTTTAVPGGSGRFVNGGFDVLGIEGENLLFTGTDAAGDLGYFLASGTSLARLDAERFALPGGAELFDIEGIKIDGGQFFFRASFFETSGGTAREGIFSSNLDLSGLSTLLSTAGLPPSTVFAADTTDLRGLDVQDGNVVAITGTRDFGGFVPQGLYANFGGDQMEIVVLGETRAPDGGVFTSFSASRNVSLDGTSLAFLGRTDAGQSGVYAYVGGRLVTIANLGTADPNGSGNLTAFGGNVLVEGSRVYFDALNGSGQLTNYVANLDGQILGTFESDGNIFVPTDRRDGDIIVNAPFETTEIPEPTVGAAGGMLALLGAAAWRRRPRRRARPVARS</sequence>
<protein>
    <submittedName>
        <fullName evidence="2">Gll2920 protein</fullName>
    </submittedName>
</protein>
<dbReference type="PATRIC" id="fig|251221.4.peg.2949"/>
<dbReference type="EMBL" id="BA000045">
    <property type="protein sequence ID" value="BAC90861.1"/>
    <property type="molecule type" value="Genomic_DNA"/>
</dbReference>
<reference evidence="2 3" key="1">
    <citation type="journal article" date="2003" name="DNA Res.">
        <title>Complete genome structure of Gloeobacter violaceus PCC 7421, a cyanobacterium that lacks thylakoids.</title>
        <authorList>
            <person name="Nakamura Y."/>
            <person name="Kaneko T."/>
            <person name="Sato S."/>
            <person name="Mimuro M."/>
            <person name="Miyashita H."/>
            <person name="Tsuchiya T."/>
            <person name="Sasamoto S."/>
            <person name="Watanabe A."/>
            <person name="Kawashima K."/>
            <person name="Kishida Y."/>
            <person name="Kiyokawa C."/>
            <person name="Kohara M."/>
            <person name="Matsumoto M."/>
            <person name="Matsuno A."/>
            <person name="Nakazaki N."/>
            <person name="Shimpo S."/>
            <person name="Takeuchi C."/>
            <person name="Yamada M."/>
            <person name="Tabata S."/>
        </authorList>
    </citation>
    <scope>NUCLEOTIDE SEQUENCE [LARGE SCALE GENOMIC DNA]</scope>
    <source>
        <strain evidence="3">ATCC 29082 / PCC 7421</strain>
    </source>
</reference>
<dbReference type="InParanoid" id="Q7NCQ8"/>
<dbReference type="KEGG" id="gvi:gll2920"/>
<gene>
    <name evidence="2" type="ordered locus">gll2920</name>
</gene>